<proteinExistence type="predicted"/>
<dbReference type="GO" id="GO:0005829">
    <property type="term" value="C:cytosol"/>
    <property type="evidence" value="ECO:0007669"/>
    <property type="project" value="TreeGrafter"/>
</dbReference>
<dbReference type="InterPro" id="IPR011051">
    <property type="entry name" value="RmlC_Cupin_sf"/>
</dbReference>
<evidence type="ECO:0000256" key="2">
    <source>
        <dbReference type="PIRSR" id="PIRSR600888-3"/>
    </source>
</evidence>
<dbReference type="GO" id="GO:0000271">
    <property type="term" value="P:polysaccharide biosynthetic process"/>
    <property type="evidence" value="ECO:0007669"/>
    <property type="project" value="TreeGrafter"/>
</dbReference>
<evidence type="ECO:0000256" key="1">
    <source>
        <dbReference type="PIRSR" id="PIRSR600888-1"/>
    </source>
</evidence>
<dbReference type="InterPro" id="IPR014710">
    <property type="entry name" value="RmlC-like_jellyroll"/>
</dbReference>
<dbReference type="PANTHER" id="PTHR21047:SF2">
    <property type="entry name" value="THYMIDINE DIPHOSPHO-4-KETO-RHAMNOSE 3,5-EPIMERASE"/>
    <property type="match status" value="1"/>
</dbReference>
<dbReference type="InterPro" id="IPR000888">
    <property type="entry name" value="RmlC-like"/>
</dbReference>
<dbReference type="AlphaFoldDB" id="A0A1G2KTD2"/>
<dbReference type="Pfam" id="PF00908">
    <property type="entry name" value="dTDP_sugar_isom"/>
    <property type="match status" value="1"/>
</dbReference>
<dbReference type="SUPFAM" id="SSF51182">
    <property type="entry name" value="RmlC-like cupins"/>
    <property type="match status" value="1"/>
</dbReference>
<sequence>MIQGVAIKKVTAHKSEDGFFAELAKAGEEIFHEIRQTSYSETSAGAIKAFHNHKEYWEMWCVIKGRAKIVLADIREDSPTKGEIEVVMTGEGDMKVIAIPPGVAHGYQVLGTTPMGIIYHAGKEYDPANPGIEEIPHDSPMIGFDWSAV</sequence>
<dbReference type="Proteomes" id="UP000178510">
    <property type="component" value="Unassembled WGS sequence"/>
</dbReference>
<accession>A0A1G2KTD2</accession>
<evidence type="ECO:0000313" key="4">
    <source>
        <dbReference type="Proteomes" id="UP000178510"/>
    </source>
</evidence>
<feature type="active site" description="Proton donor" evidence="1">
    <location>
        <position position="119"/>
    </location>
</feature>
<dbReference type="GO" id="GO:0019305">
    <property type="term" value="P:dTDP-rhamnose biosynthetic process"/>
    <property type="evidence" value="ECO:0007669"/>
    <property type="project" value="TreeGrafter"/>
</dbReference>
<dbReference type="STRING" id="1802274.A3J58_02600"/>
<dbReference type="Gene3D" id="2.60.120.10">
    <property type="entry name" value="Jelly Rolls"/>
    <property type="match status" value="1"/>
</dbReference>
<protein>
    <recommendedName>
        <fullName evidence="5">Spore coat protein</fullName>
    </recommendedName>
</protein>
<name>A0A1G2KTD2_9BACT</name>
<dbReference type="EMBL" id="MHQM01000039">
    <property type="protein sequence ID" value="OHA02728.1"/>
    <property type="molecule type" value="Genomic_DNA"/>
</dbReference>
<dbReference type="GO" id="GO:0008830">
    <property type="term" value="F:dTDP-4-dehydrorhamnose 3,5-epimerase activity"/>
    <property type="evidence" value="ECO:0007669"/>
    <property type="project" value="InterPro"/>
</dbReference>
<dbReference type="PANTHER" id="PTHR21047">
    <property type="entry name" value="DTDP-6-DEOXY-D-GLUCOSE-3,5 EPIMERASE"/>
    <property type="match status" value="1"/>
</dbReference>
<feature type="site" description="Participates in a stacking interaction with the thymidine ring of dTDP-4-oxo-6-deoxyglucose" evidence="2">
    <location>
        <position position="125"/>
    </location>
</feature>
<organism evidence="3 4">
    <name type="scientific">Candidatus Sungbacteria bacterium RIFCSPHIGHO2_02_FULL_52_23</name>
    <dbReference type="NCBI Taxonomy" id="1802274"/>
    <lineage>
        <taxon>Bacteria</taxon>
        <taxon>Candidatus Sungiibacteriota</taxon>
    </lineage>
</organism>
<reference evidence="3 4" key="1">
    <citation type="journal article" date="2016" name="Nat. Commun.">
        <title>Thousands of microbial genomes shed light on interconnected biogeochemical processes in an aquifer system.</title>
        <authorList>
            <person name="Anantharaman K."/>
            <person name="Brown C.T."/>
            <person name="Hug L.A."/>
            <person name="Sharon I."/>
            <person name="Castelle C.J."/>
            <person name="Probst A.J."/>
            <person name="Thomas B.C."/>
            <person name="Singh A."/>
            <person name="Wilkins M.J."/>
            <person name="Karaoz U."/>
            <person name="Brodie E.L."/>
            <person name="Williams K.H."/>
            <person name="Hubbard S.S."/>
            <person name="Banfield J.F."/>
        </authorList>
    </citation>
    <scope>NUCLEOTIDE SEQUENCE [LARGE SCALE GENOMIC DNA]</scope>
</reference>
<feature type="active site" description="Proton acceptor" evidence="1">
    <location>
        <position position="51"/>
    </location>
</feature>
<evidence type="ECO:0000313" key="3">
    <source>
        <dbReference type="EMBL" id="OHA02728.1"/>
    </source>
</evidence>
<gene>
    <name evidence="3" type="ORF">A3J58_02600</name>
</gene>
<evidence type="ECO:0008006" key="5">
    <source>
        <dbReference type="Google" id="ProtNLM"/>
    </source>
</evidence>
<comment type="caution">
    <text evidence="3">The sequence shown here is derived from an EMBL/GenBank/DDBJ whole genome shotgun (WGS) entry which is preliminary data.</text>
</comment>